<protein>
    <submittedName>
        <fullName evidence="7">Tryptophan-rich sensory protein</fullName>
    </submittedName>
</protein>
<gene>
    <name evidence="7" type="ORF">NNL39_00535</name>
</gene>
<dbReference type="Gene3D" id="1.20.1260.100">
    <property type="entry name" value="TspO/MBR protein"/>
    <property type="match status" value="1"/>
</dbReference>
<organism evidence="7 8">
    <name type="scientific">Microcella humidisoli</name>
    <dbReference type="NCBI Taxonomy" id="2963406"/>
    <lineage>
        <taxon>Bacteria</taxon>
        <taxon>Bacillati</taxon>
        <taxon>Actinomycetota</taxon>
        <taxon>Actinomycetes</taxon>
        <taxon>Micrococcales</taxon>
        <taxon>Microbacteriaceae</taxon>
        <taxon>Microcella</taxon>
    </lineage>
</organism>
<dbReference type="EMBL" id="CP101497">
    <property type="protein sequence ID" value="UTT62644.1"/>
    <property type="molecule type" value="Genomic_DNA"/>
</dbReference>
<dbReference type="Pfam" id="PF03073">
    <property type="entry name" value="TspO_MBR"/>
    <property type="match status" value="1"/>
</dbReference>
<dbReference type="PIRSF" id="PIRSF005859">
    <property type="entry name" value="PBR"/>
    <property type="match status" value="1"/>
</dbReference>
<evidence type="ECO:0000256" key="5">
    <source>
        <dbReference type="ARBA" id="ARBA00023136"/>
    </source>
</evidence>
<name>A0ABY5FWY4_9MICO</name>
<comment type="subcellular location">
    <subcellularLocation>
        <location evidence="1">Membrane</location>
        <topology evidence="1">Multi-pass membrane protein</topology>
    </subcellularLocation>
</comment>
<feature type="transmembrane region" description="Helical" evidence="6">
    <location>
        <begin position="56"/>
        <end position="76"/>
    </location>
</feature>
<feature type="transmembrane region" description="Helical" evidence="6">
    <location>
        <begin position="118"/>
        <end position="138"/>
    </location>
</feature>
<evidence type="ECO:0000256" key="3">
    <source>
        <dbReference type="ARBA" id="ARBA00022692"/>
    </source>
</evidence>
<keyword evidence="5 6" id="KW-0472">Membrane</keyword>
<feature type="transmembrane region" description="Helical" evidence="6">
    <location>
        <begin position="150"/>
        <end position="169"/>
    </location>
</feature>
<dbReference type="PANTHER" id="PTHR10057">
    <property type="entry name" value="PERIPHERAL-TYPE BENZODIAZEPINE RECEPTOR"/>
    <property type="match status" value="1"/>
</dbReference>
<evidence type="ECO:0000313" key="8">
    <source>
        <dbReference type="Proteomes" id="UP001060039"/>
    </source>
</evidence>
<dbReference type="PANTHER" id="PTHR10057:SF0">
    <property type="entry name" value="TRANSLOCATOR PROTEIN"/>
    <property type="match status" value="1"/>
</dbReference>
<reference evidence="7" key="1">
    <citation type="submission" date="2022-07" db="EMBL/GenBank/DDBJ databases">
        <title>Taxonomic analysis of Microcella humidisoli nov. sp., isolated from riverside soil.</title>
        <authorList>
            <person name="Molina K.M."/>
            <person name="Kim S.B."/>
        </authorList>
    </citation>
    <scope>NUCLEOTIDE SEQUENCE</scope>
    <source>
        <strain evidence="7">MMS21-STM10</strain>
    </source>
</reference>
<sequence length="170" mass="18825">MARRTATSTALSLLVLGAIIAINVLSATLGSAVSQPFIQGWYAEAVKPGWTPPNWVFSAVWTVLYLSTSVAAWLVWRQRRRRRVDRALTLYAVQLVLNAIWSPLFFALYPVIGETATWLSLTVHVLLLVAIIVTIAEFRPIDRAAAVLMMPYLVWVTYAATLTIGIALLN</sequence>
<comment type="similarity">
    <text evidence="2">Belongs to the TspO/BZRP family.</text>
</comment>
<dbReference type="InterPro" id="IPR004307">
    <property type="entry name" value="TspO_MBR"/>
</dbReference>
<evidence type="ECO:0000256" key="2">
    <source>
        <dbReference type="ARBA" id="ARBA00007524"/>
    </source>
</evidence>
<keyword evidence="8" id="KW-1185">Reference proteome</keyword>
<evidence type="ECO:0000256" key="6">
    <source>
        <dbReference type="SAM" id="Phobius"/>
    </source>
</evidence>
<accession>A0ABY5FWY4</accession>
<feature type="transmembrane region" description="Helical" evidence="6">
    <location>
        <begin position="88"/>
        <end position="112"/>
    </location>
</feature>
<dbReference type="RefSeq" id="WP_255159776.1">
    <property type="nucleotide sequence ID" value="NZ_CP101497.1"/>
</dbReference>
<evidence type="ECO:0000256" key="1">
    <source>
        <dbReference type="ARBA" id="ARBA00004141"/>
    </source>
</evidence>
<dbReference type="InterPro" id="IPR038330">
    <property type="entry name" value="TspO/MBR-related_sf"/>
</dbReference>
<dbReference type="CDD" id="cd15904">
    <property type="entry name" value="TSPO_MBR"/>
    <property type="match status" value="1"/>
</dbReference>
<keyword evidence="4 6" id="KW-1133">Transmembrane helix</keyword>
<evidence type="ECO:0000256" key="4">
    <source>
        <dbReference type="ARBA" id="ARBA00022989"/>
    </source>
</evidence>
<proteinExistence type="inferred from homology"/>
<dbReference type="Proteomes" id="UP001060039">
    <property type="component" value="Chromosome"/>
</dbReference>
<evidence type="ECO:0000313" key="7">
    <source>
        <dbReference type="EMBL" id="UTT62644.1"/>
    </source>
</evidence>
<keyword evidence="3 6" id="KW-0812">Transmembrane</keyword>